<dbReference type="RefSeq" id="WP_024425482.1">
    <property type="nucleotide sequence ID" value="NZ_BSYL01000001.1"/>
</dbReference>
<evidence type="ECO:0000313" key="4">
    <source>
        <dbReference type="Proteomes" id="UP000185426"/>
    </source>
</evidence>
<sequence>MKKQSHLVLLFILTLTLLAACQQAGQPPSKQDTKEAAYEQWVQSYMDELNKAYENMTDQFISDGHGKIQTNKKLTEATKAFDRVIQKGLDHQEVPAAYQKADQQLKTGLASFEKGISKVEKLLKHPDQEKLFISATHHFQDGLQQTAAFIEEVGQIQQSS</sequence>
<dbReference type="Proteomes" id="UP000325032">
    <property type="component" value="Chromosome"/>
</dbReference>
<keyword evidence="1" id="KW-0732">Signal</keyword>
<proteinExistence type="predicted"/>
<organism evidence="2 4">
    <name type="scientific">Bacillus safensis</name>
    <dbReference type="NCBI Taxonomy" id="561879"/>
    <lineage>
        <taxon>Bacteria</taxon>
        <taxon>Bacillati</taxon>
        <taxon>Bacillota</taxon>
        <taxon>Bacilli</taxon>
        <taxon>Bacillales</taxon>
        <taxon>Bacillaceae</taxon>
        <taxon>Bacillus</taxon>
    </lineage>
</organism>
<dbReference type="AlphaFoldDB" id="A0A1L6ZJL4"/>
<reference evidence="3 5" key="2">
    <citation type="journal article" date="2018" name="Plant Biotechnol. Rep.">
        <title>Diversity and antifungal activity of endophytic bacteria associated with Panax ginseng seedlings.</title>
        <authorList>
            <person name="Park J.M."/>
            <person name="Hong C.E."/>
            <person name="Jo S.H."/>
        </authorList>
    </citation>
    <scope>NUCLEOTIDE SEQUENCE [LARGE SCALE GENOMIC DNA]</scope>
    <source>
        <strain evidence="3 5">PgKB20</strain>
    </source>
</reference>
<dbReference type="PROSITE" id="PS51257">
    <property type="entry name" value="PROKAR_LIPOPROTEIN"/>
    <property type="match status" value="1"/>
</dbReference>
<name>A0A1L6ZJL4_BACIA</name>
<reference evidence="2 4" key="1">
    <citation type="submission" date="2016-05" db="EMBL/GenBank/DDBJ databases">
        <title>Complete Genome and Methylome Analysis of Psychrotrophic Bacterial Isolates from Antarctic Lake Untersee.</title>
        <authorList>
            <person name="Fomenkov A."/>
            <person name="Akimov V.N."/>
            <person name="Vasilyeva L.V."/>
            <person name="Andersen D."/>
            <person name="Vincze T."/>
            <person name="Roberts R.J."/>
        </authorList>
    </citation>
    <scope>NUCLEOTIDE SEQUENCE [LARGE SCALE GENOMIC DNA]</scope>
    <source>
        <strain evidence="2 4">U14-5</strain>
    </source>
</reference>
<evidence type="ECO:0000313" key="5">
    <source>
        <dbReference type="Proteomes" id="UP000325032"/>
    </source>
</evidence>
<protein>
    <recommendedName>
        <fullName evidence="6">Lipoprotein</fullName>
    </recommendedName>
</protein>
<dbReference type="GeneID" id="61767297"/>
<evidence type="ECO:0000256" key="1">
    <source>
        <dbReference type="SAM" id="SignalP"/>
    </source>
</evidence>
<dbReference type="EMBL" id="CP015607">
    <property type="protein sequence ID" value="APT46713.1"/>
    <property type="molecule type" value="Genomic_DNA"/>
</dbReference>
<dbReference type="EMBL" id="CP043404">
    <property type="protein sequence ID" value="QEK62339.1"/>
    <property type="molecule type" value="Genomic_DNA"/>
</dbReference>
<accession>A0A1L6ZJL4</accession>
<reference evidence="3" key="3">
    <citation type="submission" date="2019-08" db="EMBL/GenBank/DDBJ databases">
        <authorList>
            <person name="Park J.M."/>
            <person name="Hong C.E."/>
            <person name="Jo S.H."/>
        </authorList>
    </citation>
    <scope>NUCLEOTIDE SEQUENCE</scope>
    <source>
        <strain evidence="3">PgKB20</strain>
    </source>
</reference>
<gene>
    <name evidence="2" type="ORF">BSA145_13140</name>
    <name evidence="3" type="ORF">FX981_00504</name>
</gene>
<evidence type="ECO:0000313" key="2">
    <source>
        <dbReference type="EMBL" id="APT46713.1"/>
    </source>
</evidence>
<keyword evidence="5" id="KW-1185">Reference proteome</keyword>
<dbReference type="Proteomes" id="UP000185426">
    <property type="component" value="Chromosome"/>
</dbReference>
<evidence type="ECO:0008006" key="6">
    <source>
        <dbReference type="Google" id="ProtNLM"/>
    </source>
</evidence>
<feature type="signal peptide" evidence="1">
    <location>
        <begin position="1"/>
        <end position="19"/>
    </location>
</feature>
<accession>A0A498U0S9</accession>
<evidence type="ECO:0000313" key="3">
    <source>
        <dbReference type="EMBL" id="QEK62339.1"/>
    </source>
</evidence>
<feature type="chain" id="PRO_5039974319" description="Lipoprotein" evidence="1">
    <location>
        <begin position="20"/>
        <end position="160"/>
    </location>
</feature>